<accession>A0ABU3GVW2</accession>
<proteinExistence type="inferred from homology"/>
<dbReference type="InterPro" id="IPR006626">
    <property type="entry name" value="PbH1"/>
</dbReference>
<sequence>MTIKNNLFTTLVLTLPFLSVPHVITPALTPQANQFVADKKYNIAQLGAVGDGVTLNTKAIQTVIDDCAKNGGGTVVIPKGTFLSGAIFLKPGVNIEIQADGVLKGSTNIEDYPKLMTRIEGHFEPWRAALINGDKVDHLKITGKGTLDGSGSPFWKKFYAQREKVSGTTNLDVERPRLAFIRDSKDVLISGINFKDSGFWNLHLYRDKGVTVEDCRFEAAHRSKPDDHAPSSDGIDVDSSQDIIIRRCFFAVGDDDIALKGTKGPFAMDDKDSPPVENIRISDCVFEAGGGVVTCGSEATIVRNVKIERCEARGVNVLRLKLRPDTPQQYEDISLTDITMTGNSTLLKVTPWTQYFDLKGQTPPKSLIKNVRIENVNGSCAAFGEIKGTPTSAIEPLQLKNIDIKVTEFKITPETQKYLKLNNVVVNGKTI</sequence>
<evidence type="ECO:0000313" key="5">
    <source>
        <dbReference type="EMBL" id="MDT3403904.1"/>
    </source>
</evidence>
<dbReference type="EMBL" id="JAVLVU010000001">
    <property type="protein sequence ID" value="MDT3403904.1"/>
    <property type="molecule type" value="Genomic_DNA"/>
</dbReference>
<keyword evidence="3 4" id="KW-0326">Glycosidase</keyword>
<comment type="caution">
    <text evidence="5">The sequence shown here is derived from an EMBL/GenBank/DDBJ whole genome shotgun (WGS) entry which is preliminary data.</text>
</comment>
<evidence type="ECO:0000256" key="3">
    <source>
        <dbReference type="ARBA" id="ARBA00023295"/>
    </source>
</evidence>
<dbReference type="InterPro" id="IPR011050">
    <property type="entry name" value="Pectin_lyase_fold/virulence"/>
</dbReference>
<dbReference type="Pfam" id="PF00295">
    <property type="entry name" value="Glyco_hydro_28"/>
    <property type="match status" value="1"/>
</dbReference>
<evidence type="ECO:0000313" key="6">
    <source>
        <dbReference type="Proteomes" id="UP001258315"/>
    </source>
</evidence>
<name>A0ABU3GVW2_9SPHI</name>
<dbReference type="Proteomes" id="UP001258315">
    <property type="component" value="Unassembled WGS sequence"/>
</dbReference>
<comment type="similarity">
    <text evidence="1 4">Belongs to the glycosyl hydrolase 28 family.</text>
</comment>
<dbReference type="PANTHER" id="PTHR31339">
    <property type="entry name" value="PECTIN LYASE-RELATED"/>
    <property type="match status" value="1"/>
</dbReference>
<protein>
    <submittedName>
        <fullName evidence="5">Polygalacturonase</fullName>
    </submittedName>
</protein>
<gene>
    <name evidence="5" type="ORF">QE417_002976</name>
</gene>
<keyword evidence="2 4" id="KW-0378">Hydrolase</keyword>
<dbReference type="InterPro" id="IPR000743">
    <property type="entry name" value="Glyco_hydro_28"/>
</dbReference>
<dbReference type="PANTHER" id="PTHR31339:SF9">
    <property type="entry name" value="PLASMIN AND FIBRONECTIN-BINDING PROTEIN A"/>
    <property type="match status" value="1"/>
</dbReference>
<evidence type="ECO:0000256" key="1">
    <source>
        <dbReference type="ARBA" id="ARBA00008834"/>
    </source>
</evidence>
<evidence type="ECO:0000256" key="4">
    <source>
        <dbReference type="RuleBase" id="RU361169"/>
    </source>
</evidence>
<dbReference type="InterPro" id="IPR012334">
    <property type="entry name" value="Pectin_lyas_fold"/>
</dbReference>
<evidence type="ECO:0000256" key="2">
    <source>
        <dbReference type="ARBA" id="ARBA00022801"/>
    </source>
</evidence>
<reference evidence="6" key="1">
    <citation type="submission" date="2023-07" db="EMBL/GenBank/DDBJ databases">
        <title>Functional and genomic diversity of the sorghum phyllosphere microbiome.</title>
        <authorList>
            <person name="Shade A."/>
        </authorList>
    </citation>
    <scope>NUCLEOTIDE SEQUENCE [LARGE SCALE GENOMIC DNA]</scope>
    <source>
        <strain evidence="6">SORGH_AS_0422</strain>
    </source>
</reference>
<dbReference type="RefSeq" id="WP_311951253.1">
    <property type="nucleotide sequence ID" value="NZ_JAVLVU010000001.1"/>
</dbReference>
<organism evidence="5 6">
    <name type="scientific">Mucilaginibacter terrae</name>
    <dbReference type="NCBI Taxonomy" id="1955052"/>
    <lineage>
        <taxon>Bacteria</taxon>
        <taxon>Pseudomonadati</taxon>
        <taxon>Bacteroidota</taxon>
        <taxon>Sphingobacteriia</taxon>
        <taxon>Sphingobacteriales</taxon>
        <taxon>Sphingobacteriaceae</taxon>
        <taxon>Mucilaginibacter</taxon>
    </lineage>
</organism>
<dbReference type="Gene3D" id="2.160.20.10">
    <property type="entry name" value="Single-stranded right-handed beta-helix, Pectin lyase-like"/>
    <property type="match status" value="1"/>
</dbReference>
<dbReference type="SUPFAM" id="SSF51126">
    <property type="entry name" value="Pectin lyase-like"/>
    <property type="match status" value="1"/>
</dbReference>
<dbReference type="SMART" id="SM00710">
    <property type="entry name" value="PbH1"/>
    <property type="match status" value="4"/>
</dbReference>
<keyword evidence="6" id="KW-1185">Reference proteome</keyword>
<dbReference type="InterPro" id="IPR051801">
    <property type="entry name" value="GH28_Enzymes"/>
</dbReference>